<dbReference type="AlphaFoldDB" id="A0A4Z2H208"/>
<organism evidence="2 3">
    <name type="scientific">Liparis tanakae</name>
    <name type="common">Tanaka's snailfish</name>
    <dbReference type="NCBI Taxonomy" id="230148"/>
    <lineage>
        <taxon>Eukaryota</taxon>
        <taxon>Metazoa</taxon>
        <taxon>Chordata</taxon>
        <taxon>Craniata</taxon>
        <taxon>Vertebrata</taxon>
        <taxon>Euteleostomi</taxon>
        <taxon>Actinopterygii</taxon>
        <taxon>Neopterygii</taxon>
        <taxon>Teleostei</taxon>
        <taxon>Neoteleostei</taxon>
        <taxon>Acanthomorphata</taxon>
        <taxon>Eupercaria</taxon>
        <taxon>Perciformes</taxon>
        <taxon>Cottioidei</taxon>
        <taxon>Cottales</taxon>
        <taxon>Liparidae</taxon>
        <taxon>Liparis</taxon>
    </lineage>
</organism>
<proteinExistence type="predicted"/>
<sequence length="75" mass="8842">MIQMFQLFRRVDDLFSLGTHVKHRRRTPAAGGRFSGATTKNSYDDRRTHNVLQPLPSDLFCLMLPLRNQRKRSRK</sequence>
<dbReference type="Proteomes" id="UP000314294">
    <property type="component" value="Unassembled WGS sequence"/>
</dbReference>
<feature type="region of interest" description="Disordered" evidence="1">
    <location>
        <begin position="26"/>
        <end position="48"/>
    </location>
</feature>
<name>A0A4Z2H208_9TELE</name>
<reference evidence="2 3" key="1">
    <citation type="submission" date="2019-03" db="EMBL/GenBank/DDBJ databases">
        <title>First draft genome of Liparis tanakae, snailfish: a comprehensive survey of snailfish specific genes.</title>
        <authorList>
            <person name="Kim W."/>
            <person name="Song I."/>
            <person name="Jeong J.-H."/>
            <person name="Kim D."/>
            <person name="Kim S."/>
            <person name="Ryu S."/>
            <person name="Song J.Y."/>
            <person name="Lee S.K."/>
        </authorList>
    </citation>
    <scope>NUCLEOTIDE SEQUENCE [LARGE SCALE GENOMIC DNA]</scope>
    <source>
        <tissue evidence="2">Muscle</tissue>
    </source>
</reference>
<keyword evidence="3" id="KW-1185">Reference proteome</keyword>
<evidence type="ECO:0000313" key="3">
    <source>
        <dbReference type="Proteomes" id="UP000314294"/>
    </source>
</evidence>
<evidence type="ECO:0000313" key="2">
    <source>
        <dbReference type="EMBL" id="TNN59123.1"/>
    </source>
</evidence>
<gene>
    <name evidence="2" type="ORF">EYF80_030657</name>
</gene>
<dbReference type="EMBL" id="SRLO01000363">
    <property type="protein sequence ID" value="TNN59123.1"/>
    <property type="molecule type" value="Genomic_DNA"/>
</dbReference>
<protein>
    <submittedName>
        <fullName evidence="2">Uncharacterized protein</fullName>
    </submittedName>
</protein>
<accession>A0A4Z2H208</accession>
<comment type="caution">
    <text evidence="2">The sequence shown here is derived from an EMBL/GenBank/DDBJ whole genome shotgun (WGS) entry which is preliminary data.</text>
</comment>
<evidence type="ECO:0000256" key="1">
    <source>
        <dbReference type="SAM" id="MobiDB-lite"/>
    </source>
</evidence>